<dbReference type="EMBL" id="LT671858">
    <property type="protein sequence ID" value="SIM34163.1"/>
    <property type="molecule type" value="Genomic_DNA"/>
</dbReference>
<dbReference type="AlphaFoldDB" id="A0A1N5SDQ7"/>
<reference evidence="2" key="3">
    <citation type="submission" date="2016-06" db="EMBL/GenBank/DDBJ databases">
        <authorList>
            <person name="Olsen C.W."/>
            <person name="Carey S."/>
            <person name="Hinshaw L."/>
            <person name="Karasin A.I."/>
        </authorList>
    </citation>
    <scope>NUCLEOTIDE SEQUENCE [LARGE SCALE GENOMIC DNA]</scope>
    <source>
        <strain evidence="2">PM4</strain>
    </source>
</reference>
<evidence type="ECO:0000313" key="1">
    <source>
        <dbReference type="EMBL" id="SIM34163.1"/>
    </source>
</evidence>
<dbReference type="RefSeq" id="WP_048161553.1">
    <property type="nucleotide sequence ID" value="NZ_LT719092.1"/>
</dbReference>
<dbReference type="KEGG" id="cdiv:CPM_0678"/>
<evidence type="ECO:0000313" key="4">
    <source>
        <dbReference type="Proteomes" id="UP000195607"/>
    </source>
</evidence>
<accession>A0A1N5SDQ7</accession>
<reference evidence="3" key="2">
    <citation type="submission" date="2016-06" db="EMBL/GenBank/DDBJ databases">
        <authorList>
            <person name="Toshchakov V.S."/>
        </authorList>
    </citation>
    <scope>NUCLEOTIDE SEQUENCE [LARGE SCALE GENOMIC DNA]</scope>
    <source>
        <strain>PM4 (JCM 30641</strain>
        <strain evidence="3">\VKM B-2940)</strain>
    </source>
</reference>
<dbReference type="STRING" id="1673428.CPM_0678"/>
<protein>
    <submittedName>
        <fullName evidence="1">Uncharacterized protein</fullName>
    </submittedName>
</protein>
<dbReference type="Proteomes" id="UP000195607">
    <property type="component" value="Chromosome I"/>
</dbReference>
<dbReference type="OrthoDB" id="374826at2157"/>
<reference evidence="1 4" key="1">
    <citation type="submission" date="2016-04" db="EMBL/GenBank/DDBJ databases">
        <authorList>
            <person name="Evans L.H."/>
            <person name="Alamgir A."/>
            <person name="Owens N."/>
            <person name="Weber N.D."/>
            <person name="Virtaneva K."/>
            <person name="Barbian K."/>
            <person name="Babar A."/>
            <person name="Rosenke K."/>
        </authorList>
    </citation>
    <scope>NUCLEOTIDE SEQUENCE [LARGE SCALE GENOMIC DNA]</scope>
    <source>
        <strain evidence="1">S5</strain>
        <strain evidence="4">S5(T) (JCM 30642 \VKM B-2941)</strain>
    </source>
</reference>
<evidence type="ECO:0000313" key="2">
    <source>
        <dbReference type="EMBL" id="SJK84540.1"/>
    </source>
</evidence>
<keyword evidence="3" id="KW-1185">Reference proteome</keyword>
<sequence length="70" mass="7697">MVEHVDLILVKKTSIKHLKHSFAKKFPNSPILPILLSLPDVVSGEELVGATAILMDLLDRETHNNIGGEI</sequence>
<proteinExistence type="predicted"/>
<dbReference type="EMBL" id="LT719092">
    <property type="protein sequence ID" value="SJK84540.1"/>
    <property type="molecule type" value="Genomic_DNA"/>
</dbReference>
<dbReference type="Proteomes" id="UP000187822">
    <property type="component" value="Chromosome I"/>
</dbReference>
<name>A0A1N5SDQ7_9ARCH</name>
<organism evidence="1 4">
    <name type="scientific">Cuniculiplasma divulgatum</name>
    <dbReference type="NCBI Taxonomy" id="1673428"/>
    <lineage>
        <taxon>Archaea</taxon>
        <taxon>Methanobacteriati</taxon>
        <taxon>Thermoplasmatota</taxon>
        <taxon>Thermoplasmata</taxon>
        <taxon>Thermoplasmatales</taxon>
        <taxon>Cuniculiplasmataceae</taxon>
        <taxon>Cuniculiplasma</taxon>
    </lineage>
</organism>
<evidence type="ECO:0000313" key="3">
    <source>
        <dbReference type="Proteomes" id="UP000187822"/>
    </source>
</evidence>
<gene>
    <name evidence="2" type="ORF">CPM_0678</name>
    <name evidence="1" type="ORF">CSP5_0185</name>
</gene>
<dbReference type="GeneID" id="30927297"/>